<sequence length="546" mass="61897">MCTNSTKETQSSVTDNRLAKGTLNTGSQHFEIHSFQFSTVVDDTDQIAIVKLHSFSSKTIPKYIAYTHHNFDYIVGSEEHLILEKNVSETCYSNGQSPSQVKRSTQGNSKFEFDQVENCFLSDGKCRLFKFKTKGLDTEDFPYSWTQSSDEIKLYIELPFFTESESIVVDFSSTSVSISINQPVSNASSFTLKESTGKSEFKMFDLIDSNKSSWRLQQNNLLILNLKKLRDTESSNELYMKWPYVFNFDDEVLESTEPEKLKMITKRLDMFTSSLDEPIKGQNVFGNSIFSEIDEVIDTNSENMTFSLFEGKSGALIQTFQSKKIGTTYICQGFSNTVELENSIRTENPDLGSEVHFNLPNIVLKYDVDGLVFDIKSVISPNLSSLGISDIESGHPAEKDRFSDVLTDRSENNTFDKEPLSGSREKDSKKSKDSTFDTCLKLECKHSKTINALDYVLASKREKKFVYSDHLSRYVVVAESRKRIYIYWSGKNPQSHQSVQNVVEITSSNANSSEDNSIYGILPIRNGDYLAIACKHSIFIYKLSSL</sequence>
<gene>
    <name evidence="8" type="ORF">BB560_002998</name>
</gene>
<evidence type="ECO:0000256" key="3">
    <source>
        <dbReference type="ARBA" id="ARBA00018915"/>
    </source>
</evidence>
<evidence type="ECO:0000313" key="9">
    <source>
        <dbReference type="Proteomes" id="UP000245609"/>
    </source>
</evidence>
<dbReference type="GO" id="GO:0005737">
    <property type="term" value="C:cytoplasm"/>
    <property type="evidence" value="ECO:0007669"/>
    <property type="project" value="UniProtKB-SubCell"/>
</dbReference>
<evidence type="ECO:0000256" key="6">
    <source>
        <dbReference type="SAM" id="MobiDB-lite"/>
    </source>
</evidence>
<dbReference type="CDD" id="cd06463">
    <property type="entry name" value="p23_like"/>
    <property type="match status" value="1"/>
</dbReference>
<evidence type="ECO:0000256" key="4">
    <source>
        <dbReference type="ARBA" id="ARBA00022490"/>
    </source>
</evidence>
<dbReference type="OrthoDB" id="5599332at2759"/>
<comment type="subcellular location">
    <subcellularLocation>
        <location evidence="2">Cytoplasm</location>
    </subcellularLocation>
    <subcellularLocation>
        <location evidence="1">Nucleus</location>
    </subcellularLocation>
</comment>
<keyword evidence="5" id="KW-0539">Nucleus</keyword>
<accession>A0A2T9ZDD3</accession>
<dbReference type="Proteomes" id="UP000245609">
    <property type="component" value="Unassembled WGS sequence"/>
</dbReference>
<feature type="compositionally biased region" description="Polar residues" evidence="6">
    <location>
        <begin position="1"/>
        <end position="15"/>
    </location>
</feature>
<feature type="domain" description="CS" evidence="7">
    <location>
        <begin position="138"/>
        <end position="246"/>
    </location>
</feature>
<dbReference type="InterPro" id="IPR037895">
    <property type="entry name" value="NUDCD1"/>
</dbReference>
<evidence type="ECO:0000313" key="8">
    <source>
        <dbReference type="EMBL" id="PVV02547.1"/>
    </source>
</evidence>
<keyword evidence="4" id="KW-0963">Cytoplasm</keyword>
<name>A0A2T9ZDD3_9FUNG</name>
<dbReference type="Gene3D" id="2.60.40.790">
    <property type="match status" value="1"/>
</dbReference>
<dbReference type="SUPFAM" id="SSF49764">
    <property type="entry name" value="HSP20-like chaperones"/>
    <property type="match status" value="1"/>
</dbReference>
<dbReference type="PANTHER" id="PTHR21664">
    <property type="entry name" value="CHRONIC MYELOGENOUS LEUKEMIA TUMOR ANTIGEN 66"/>
    <property type="match status" value="1"/>
</dbReference>
<dbReference type="EMBL" id="MBFS01000421">
    <property type="protein sequence ID" value="PVV02547.1"/>
    <property type="molecule type" value="Genomic_DNA"/>
</dbReference>
<feature type="region of interest" description="Disordered" evidence="6">
    <location>
        <begin position="401"/>
        <end position="432"/>
    </location>
</feature>
<organism evidence="8 9">
    <name type="scientific">Smittium megazygosporum</name>
    <dbReference type="NCBI Taxonomy" id="133381"/>
    <lineage>
        <taxon>Eukaryota</taxon>
        <taxon>Fungi</taxon>
        <taxon>Fungi incertae sedis</taxon>
        <taxon>Zoopagomycota</taxon>
        <taxon>Kickxellomycotina</taxon>
        <taxon>Harpellomycetes</taxon>
        <taxon>Harpellales</taxon>
        <taxon>Legeriomycetaceae</taxon>
        <taxon>Smittium</taxon>
    </lineage>
</organism>
<dbReference type="STRING" id="133381.A0A2T9ZDD3"/>
<dbReference type="InterPro" id="IPR007052">
    <property type="entry name" value="CS_dom"/>
</dbReference>
<dbReference type="InterPro" id="IPR008978">
    <property type="entry name" value="HSP20-like_chaperone"/>
</dbReference>
<proteinExistence type="predicted"/>
<dbReference type="AlphaFoldDB" id="A0A2T9ZDD3"/>
<keyword evidence="9" id="KW-1185">Reference proteome</keyword>
<feature type="region of interest" description="Disordered" evidence="6">
    <location>
        <begin position="1"/>
        <end position="20"/>
    </location>
</feature>
<evidence type="ECO:0000256" key="5">
    <source>
        <dbReference type="ARBA" id="ARBA00023242"/>
    </source>
</evidence>
<dbReference type="PANTHER" id="PTHR21664:SF1">
    <property type="entry name" value="NUDC DOMAIN-CONTAINING PROTEIN 1"/>
    <property type="match status" value="1"/>
</dbReference>
<reference evidence="8 9" key="1">
    <citation type="journal article" date="2018" name="MBio">
        <title>Comparative Genomics Reveals the Core Gene Toolbox for the Fungus-Insect Symbiosis.</title>
        <authorList>
            <person name="Wang Y."/>
            <person name="Stata M."/>
            <person name="Wang W."/>
            <person name="Stajich J.E."/>
            <person name="White M.M."/>
            <person name="Moncalvo J.M."/>
        </authorList>
    </citation>
    <scope>NUCLEOTIDE SEQUENCE [LARGE SCALE GENOMIC DNA]</scope>
    <source>
        <strain evidence="8 9">SC-DP-2</strain>
    </source>
</reference>
<dbReference type="PROSITE" id="PS51203">
    <property type="entry name" value="CS"/>
    <property type="match status" value="1"/>
</dbReference>
<dbReference type="Pfam" id="PF04969">
    <property type="entry name" value="CS"/>
    <property type="match status" value="1"/>
</dbReference>
<evidence type="ECO:0000259" key="7">
    <source>
        <dbReference type="PROSITE" id="PS51203"/>
    </source>
</evidence>
<evidence type="ECO:0000256" key="1">
    <source>
        <dbReference type="ARBA" id="ARBA00004123"/>
    </source>
</evidence>
<comment type="caution">
    <text evidence="8">The sequence shown here is derived from an EMBL/GenBank/DDBJ whole genome shotgun (WGS) entry which is preliminary data.</text>
</comment>
<protein>
    <recommendedName>
        <fullName evidence="3">NudC domain-containing protein 1</fullName>
    </recommendedName>
</protein>
<evidence type="ECO:0000256" key="2">
    <source>
        <dbReference type="ARBA" id="ARBA00004496"/>
    </source>
</evidence>
<dbReference type="GO" id="GO:0005634">
    <property type="term" value="C:nucleus"/>
    <property type="evidence" value="ECO:0007669"/>
    <property type="project" value="UniProtKB-SubCell"/>
</dbReference>